<feature type="transmembrane region" description="Helical" evidence="3">
    <location>
        <begin position="112"/>
        <end position="140"/>
    </location>
</feature>
<evidence type="ECO:0000256" key="2">
    <source>
        <dbReference type="ARBA" id="ARBA00006727"/>
    </source>
</evidence>
<feature type="transmembrane region" description="Helical" evidence="3">
    <location>
        <begin position="70"/>
        <end position="92"/>
    </location>
</feature>
<dbReference type="SUPFAM" id="SSF103473">
    <property type="entry name" value="MFS general substrate transporter"/>
    <property type="match status" value="1"/>
</dbReference>
<dbReference type="EMBL" id="MCFD01000011">
    <property type="protein sequence ID" value="ORX67821.1"/>
    <property type="molecule type" value="Genomic_DNA"/>
</dbReference>
<reference evidence="4 5" key="1">
    <citation type="submission" date="2016-07" db="EMBL/GenBank/DDBJ databases">
        <title>Pervasive Adenine N6-methylation of Active Genes in Fungi.</title>
        <authorList>
            <consortium name="DOE Joint Genome Institute"/>
            <person name="Mondo S.J."/>
            <person name="Dannebaum R.O."/>
            <person name="Kuo R.C."/>
            <person name="Labutti K."/>
            <person name="Haridas S."/>
            <person name="Kuo A."/>
            <person name="Salamov A."/>
            <person name="Ahrendt S.R."/>
            <person name="Lipzen A."/>
            <person name="Sullivan W."/>
            <person name="Andreopoulos W.B."/>
            <person name="Clum A."/>
            <person name="Lindquist E."/>
            <person name="Daum C."/>
            <person name="Ramamoorthy G.K."/>
            <person name="Gryganskyi A."/>
            <person name="Culley D."/>
            <person name="Magnuson J.K."/>
            <person name="James T.Y."/>
            <person name="O'Malley M.A."/>
            <person name="Stajich J.E."/>
            <person name="Spatafora J.W."/>
            <person name="Visel A."/>
            <person name="Grigoriev I.V."/>
        </authorList>
    </citation>
    <scope>NUCLEOTIDE SEQUENCE [LARGE SCALE GENOMIC DNA]</scope>
    <source>
        <strain evidence="4 5">ATCC 12442</strain>
    </source>
</reference>
<evidence type="ECO:0000313" key="5">
    <source>
        <dbReference type="Proteomes" id="UP000193922"/>
    </source>
</evidence>
<protein>
    <submittedName>
        <fullName evidence="4">MFS general substrate transporter</fullName>
    </submittedName>
</protein>
<gene>
    <name evidence="4" type="ORF">DL89DRAFT_302709</name>
</gene>
<comment type="caution">
    <text evidence="4">The sequence shown here is derived from an EMBL/GenBank/DDBJ whole genome shotgun (WGS) entry which is preliminary data.</text>
</comment>
<keyword evidence="5" id="KW-1185">Reference proteome</keyword>
<evidence type="ECO:0000256" key="1">
    <source>
        <dbReference type="ARBA" id="ARBA00004141"/>
    </source>
</evidence>
<keyword evidence="3" id="KW-1133">Transmembrane helix</keyword>
<sequence>LVTDSGLLHHKSLPIPATVLLTEKEPPEPDSKYGWLVILGTFIIFMFSVGLPTTYGIFIHEYILNEFPEAPAALISWIGTLQVGIICIFDIFVDSLCEIFDTHLICSVGSDIARAALIIASFCNSLAGPVFTQGILFGLGDSSLYVPGLTLVPQWLVKHRSFANSIAISSAGVGGLWLPVAMRAMIQRLGRHWALQTAGIVIIVVCGACSLLMKVRVKFERRDKIIDFSVRKDSHYISLRGCPVCLQRLLPAFLFYTILLGRHPV</sequence>
<proteinExistence type="inferred from homology"/>
<dbReference type="RefSeq" id="XP_040741667.1">
    <property type="nucleotide sequence ID" value="XM_040890856.1"/>
</dbReference>
<dbReference type="Proteomes" id="UP000193922">
    <property type="component" value="Unassembled WGS sequence"/>
</dbReference>
<comment type="similarity">
    <text evidence="2">Belongs to the major facilitator superfamily. Monocarboxylate porter (TC 2.A.1.13) family.</text>
</comment>
<dbReference type="InterPro" id="IPR036259">
    <property type="entry name" value="MFS_trans_sf"/>
</dbReference>
<dbReference type="OrthoDB" id="2213137at2759"/>
<evidence type="ECO:0000313" key="4">
    <source>
        <dbReference type="EMBL" id="ORX67821.1"/>
    </source>
</evidence>
<comment type="subcellular location">
    <subcellularLocation>
        <location evidence="1">Membrane</location>
        <topology evidence="1">Multi-pass membrane protein</topology>
    </subcellularLocation>
</comment>
<dbReference type="AlphaFoldDB" id="A0A1Y1W2P3"/>
<dbReference type="Gene3D" id="1.20.1250.20">
    <property type="entry name" value="MFS general substrate transporter like domains"/>
    <property type="match status" value="1"/>
</dbReference>
<dbReference type="InterPro" id="IPR050327">
    <property type="entry name" value="Proton-linked_MCT"/>
</dbReference>
<dbReference type="PANTHER" id="PTHR11360:SF284">
    <property type="entry name" value="EG:103B4.3 PROTEIN-RELATED"/>
    <property type="match status" value="1"/>
</dbReference>
<dbReference type="GeneID" id="63807504"/>
<dbReference type="PANTHER" id="PTHR11360">
    <property type="entry name" value="MONOCARBOXYLATE TRANSPORTER"/>
    <property type="match status" value="1"/>
</dbReference>
<feature type="transmembrane region" description="Helical" evidence="3">
    <location>
        <begin position="193"/>
        <end position="213"/>
    </location>
</feature>
<dbReference type="GO" id="GO:0016020">
    <property type="term" value="C:membrane"/>
    <property type="evidence" value="ECO:0007669"/>
    <property type="project" value="UniProtKB-SubCell"/>
</dbReference>
<dbReference type="InterPro" id="IPR011701">
    <property type="entry name" value="MFS"/>
</dbReference>
<dbReference type="Pfam" id="PF07690">
    <property type="entry name" value="MFS_1"/>
    <property type="match status" value="1"/>
</dbReference>
<dbReference type="GO" id="GO:0022857">
    <property type="term" value="F:transmembrane transporter activity"/>
    <property type="evidence" value="ECO:0007669"/>
    <property type="project" value="InterPro"/>
</dbReference>
<keyword evidence="3" id="KW-0812">Transmembrane</keyword>
<evidence type="ECO:0000256" key="3">
    <source>
        <dbReference type="SAM" id="Phobius"/>
    </source>
</evidence>
<feature type="transmembrane region" description="Helical" evidence="3">
    <location>
        <begin position="33"/>
        <end position="58"/>
    </location>
</feature>
<organism evidence="4 5">
    <name type="scientific">Linderina pennispora</name>
    <dbReference type="NCBI Taxonomy" id="61395"/>
    <lineage>
        <taxon>Eukaryota</taxon>
        <taxon>Fungi</taxon>
        <taxon>Fungi incertae sedis</taxon>
        <taxon>Zoopagomycota</taxon>
        <taxon>Kickxellomycotina</taxon>
        <taxon>Kickxellomycetes</taxon>
        <taxon>Kickxellales</taxon>
        <taxon>Kickxellaceae</taxon>
        <taxon>Linderina</taxon>
    </lineage>
</organism>
<feature type="non-terminal residue" evidence="4">
    <location>
        <position position="1"/>
    </location>
</feature>
<name>A0A1Y1W2P3_9FUNG</name>
<accession>A0A1Y1W2P3</accession>
<feature type="transmembrane region" description="Helical" evidence="3">
    <location>
        <begin position="161"/>
        <end position="181"/>
    </location>
</feature>
<keyword evidence="3" id="KW-0472">Membrane</keyword>